<sequence>MVISTFTIRLSKHASEALLPDLKALVPAESIQFFSNELDEEWHHTLLCQNGDQNCSLTVSAIVLWRLMGRITVINFTSPALTQDASTATTLELFALLKYAGAVLYIS</sequence>
<evidence type="ECO:0000313" key="1">
    <source>
        <dbReference type="EMBL" id="RWR00597.1"/>
    </source>
</evidence>
<dbReference type="EMBL" id="JMEE01000046">
    <property type="protein sequence ID" value="RWR00597.1"/>
    <property type="molecule type" value="Genomic_DNA"/>
</dbReference>
<dbReference type="Proteomes" id="UP000288794">
    <property type="component" value="Unassembled WGS sequence"/>
</dbReference>
<accession>A0A443I9G2</accession>
<organism evidence="1 2">
    <name type="scientific">[Pantoea] beijingensis</name>
    <dbReference type="NCBI Taxonomy" id="1324864"/>
    <lineage>
        <taxon>Bacteria</taxon>
        <taxon>Pseudomonadati</taxon>
        <taxon>Pseudomonadota</taxon>
        <taxon>Gammaproteobacteria</taxon>
        <taxon>Enterobacterales</taxon>
        <taxon>Erwiniaceae</taxon>
        <taxon>Erwinia</taxon>
    </lineage>
</organism>
<dbReference type="AlphaFoldDB" id="A0A443I9G2"/>
<protein>
    <submittedName>
        <fullName evidence="1">Uncharacterized protein</fullName>
    </submittedName>
</protein>
<keyword evidence="2" id="KW-1185">Reference proteome</keyword>
<reference evidence="1 2" key="1">
    <citation type="submission" date="2014-04" db="EMBL/GenBank/DDBJ databases">
        <title>Draft genome sequence of Pantoea beijingensis strain LMG 27579, an emerging pathogen to Pleurotus eryngii with potential industrial application.</title>
        <authorList>
            <person name="Xu F."/>
            <person name="Liu Y."/>
            <person name="Wang S."/>
            <person name="Yin Y."/>
            <person name="Ma Y."/>
            <person name="Zhao S."/>
            <person name="Rong C."/>
        </authorList>
    </citation>
    <scope>NUCLEOTIDE SEQUENCE [LARGE SCALE GENOMIC DNA]</scope>
    <source>
        <strain evidence="1 2">LMG 27579</strain>
    </source>
</reference>
<proteinExistence type="predicted"/>
<gene>
    <name evidence="1" type="ORF">ED28_17180</name>
</gene>
<comment type="caution">
    <text evidence="1">The sequence shown here is derived from an EMBL/GenBank/DDBJ whole genome shotgun (WGS) entry which is preliminary data.</text>
</comment>
<evidence type="ECO:0000313" key="2">
    <source>
        <dbReference type="Proteomes" id="UP000288794"/>
    </source>
</evidence>
<name>A0A443I9G2_9GAMM</name>